<dbReference type="PANTHER" id="PTHR39328">
    <property type="entry name" value="BLL2871 PROTEIN"/>
    <property type="match status" value="1"/>
</dbReference>
<dbReference type="PANTHER" id="PTHR39328:SF1">
    <property type="entry name" value="BLL2871 PROTEIN"/>
    <property type="match status" value="1"/>
</dbReference>
<comment type="caution">
    <text evidence="1">The sequence shown here is derived from an EMBL/GenBank/DDBJ whole genome shotgun (WGS) entry which is preliminary data.</text>
</comment>
<protein>
    <submittedName>
        <fullName evidence="1">DUF1028 domain-containing protein</fullName>
    </submittedName>
</protein>
<dbReference type="EMBL" id="JAZHFV010000001">
    <property type="protein sequence ID" value="MEX4006522.1"/>
    <property type="molecule type" value="Genomic_DNA"/>
</dbReference>
<evidence type="ECO:0000313" key="2">
    <source>
        <dbReference type="Proteomes" id="UP001559025"/>
    </source>
</evidence>
<proteinExistence type="predicted"/>
<evidence type="ECO:0000313" key="1">
    <source>
        <dbReference type="EMBL" id="MEX4006522.1"/>
    </source>
</evidence>
<organism evidence="1 2">
    <name type="scientific">Neoaquamicrobium sediminum</name>
    <dbReference type="NCBI Taxonomy" id="1849104"/>
    <lineage>
        <taxon>Bacteria</taxon>
        <taxon>Pseudomonadati</taxon>
        <taxon>Pseudomonadota</taxon>
        <taxon>Alphaproteobacteria</taxon>
        <taxon>Hyphomicrobiales</taxon>
        <taxon>Phyllobacteriaceae</taxon>
        <taxon>Neoaquamicrobium</taxon>
    </lineage>
</organism>
<keyword evidence="2" id="KW-1185">Reference proteome</keyword>
<sequence>MTFSIVARCPRTGEFGIAAITALPAVGKLLTHAAPGAGAIATQARLNPYLGIDGIRLLQSGMWADEVIEALRQHDPRMDRRQLGVIDRDGRAAIWTGEGCKPWAGGQAHRDFCVQGNRLEGPQVIEAAVRAFGEKPNTPLVERLIRALAAGMAEGGDRKEERSSTVYVVASEEYPLWDIRVDDHDDPVGELMRLHSVFAEKLLPHIRRMATRANPAGIFEDGDV</sequence>
<dbReference type="Pfam" id="PF06267">
    <property type="entry name" value="DUF1028"/>
    <property type="match status" value="1"/>
</dbReference>
<accession>A0ABV3WPG6</accession>
<dbReference type="Gene3D" id="3.60.20.10">
    <property type="entry name" value="Glutamine Phosphoribosylpyrophosphate, subunit 1, domain 1"/>
    <property type="match status" value="1"/>
</dbReference>
<name>A0ABV3WPG6_9HYPH</name>
<dbReference type="Proteomes" id="UP001559025">
    <property type="component" value="Unassembled WGS sequence"/>
</dbReference>
<dbReference type="RefSeq" id="WP_368801813.1">
    <property type="nucleotide sequence ID" value="NZ_JAZHFV010000001.1"/>
</dbReference>
<dbReference type="InterPro" id="IPR029055">
    <property type="entry name" value="Ntn_hydrolases_N"/>
</dbReference>
<dbReference type="InterPro" id="IPR010430">
    <property type="entry name" value="DUF1028"/>
</dbReference>
<reference evidence="1 2" key="1">
    <citation type="submission" date="2024-01" db="EMBL/GenBank/DDBJ databases">
        <title>New evidence supports the origin of RcGTA from prophage.</title>
        <authorList>
            <person name="Xu Y."/>
            <person name="Liu B."/>
            <person name="Chen F."/>
        </authorList>
    </citation>
    <scope>NUCLEOTIDE SEQUENCE [LARGE SCALE GENOMIC DNA]</scope>
    <source>
        <strain evidence="1 2">CBW1107-2</strain>
    </source>
</reference>
<dbReference type="SUPFAM" id="SSF56235">
    <property type="entry name" value="N-terminal nucleophile aminohydrolases (Ntn hydrolases)"/>
    <property type="match status" value="1"/>
</dbReference>
<gene>
    <name evidence="1" type="ORF">V1479_04355</name>
</gene>